<evidence type="ECO:0000313" key="13">
    <source>
        <dbReference type="Proteomes" id="UP001301769"/>
    </source>
</evidence>
<protein>
    <submittedName>
        <fullName evidence="12">Histone-lysine n-methyltransferase</fullName>
    </submittedName>
</protein>
<keyword evidence="3" id="KW-0158">Chromosome</keyword>
<evidence type="ECO:0000256" key="3">
    <source>
        <dbReference type="ARBA" id="ARBA00022454"/>
    </source>
</evidence>
<dbReference type="InterPro" id="IPR006560">
    <property type="entry name" value="AWS_dom"/>
</dbReference>
<dbReference type="PANTHER" id="PTHR22884">
    <property type="entry name" value="SET DOMAIN PROTEINS"/>
    <property type="match status" value="1"/>
</dbReference>
<dbReference type="Pfam" id="PF17907">
    <property type="entry name" value="AWS"/>
    <property type="match status" value="1"/>
</dbReference>
<dbReference type="PROSITE" id="PS50868">
    <property type="entry name" value="POST_SET"/>
    <property type="match status" value="1"/>
</dbReference>
<accession>A0AAN7B7Q0</accession>
<reference evidence="12" key="1">
    <citation type="journal article" date="2023" name="Mol. Phylogenet. Evol.">
        <title>Genome-scale phylogeny and comparative genomics of the fungal order Sordariales.</title>
        <authorList>
            <person name="Hensen N."/>
            <person name="Bonometti L."/>
            <person name="Westerberg I."/>
            <person name="Brannstrom I.O."/>
            <person name="Guillou S."/>
            <person name="Cros-Aarteil S."/>
            <person name="Calhoun S."/>
            <person name="Haridas S."/>
            <person name="Kuo A."/>
            <person name="Mondo S."/>
            <person name="Pangilinan J."/>
            <person name="Riley R."/>
            <person name="LaButti K."/>
            <person name="Andreopoulos B."/>
            <person name="Lipzen A."/>
            <person name="Chen C."/>
            <person name="Yan M."/>
            <person name="Daum C."/>
            <person name="Ng V."/>
            <person name="Clum A."/>
            <person name="Steindorff A."/>
            <person name="Ohm R.A."/>
            <person name="Martin F."/>
            <person name="Silar P."/>
            <person name="Natvig D.O."/>
            <person name="Lalanne C."/>
            <person name="Gautier V."/>
            <person name="Ament-Velasquez S.L."/>
            <person name="Kruys A."/>
            <person name="Hutchinson M.I."/>
            <person name="Powell A.J."/>
            <person name="Barry K."/>
            <person name="Miller A.N."/>
            <person name="Grigoriev I.V."/>
            <person name="Debuchy R."/>
            <person name="Gladieux P."/>
            <person name="Hiltunen Thoren M."/>
            <person name="Johannesson H."/>
        </authorList>
    </citation>
    <scope>NUCLEOTIDE SEQUENCE</scope>
    <source>
        <strain evidence="12">PSN293</strain>
    </source>
</reference>
<evidence type="ECO:0000256" key="6">
    <source>
        <dbReference type="ARBA" id="ARBA00022691"/>
    </source>
</evidence>
<keyword evidence="4" id="KW-0489">Methyltransferase</keyword>
<feature type="region of interest" description="Disordered" evidence="8">
    <location>
        <begin position="781"/>
        <end position="858"/>
    </location>
</feature>
<comment type="caution">
    <text evidence="12">The sequence shown here is derived from an EMBL/GenBank/DDBJ whole genome shotgun (WGS) entry which is preliminary data.</text>
</comment>
<dbReference type="Pfam" id="PF00856">
    <property type="entry name" value="SET"/>
    <property type="match status" value="1"/>
</dbReference>
<feature type="compositionally biased region" description="Polar residues" evidence="8">
    <location>
        <begin position="77"/>
        <end position="90"/>
    </location>
</feature>
<evidence type="ECO:0000259" key="11">
    <source>
        <dbReference type="PROSITE" id="PS51215"/>
    </source>
</evidence>
<dbReference type="PROSITE" id="PS51215">
    <property type="entry name" value="AWS"/>
    <property type="match status" value="1"/>
</dbReference>
<feature type="compositionally biased region" description="Low complexity" evidence="8">
    <location>
        <begin position="815"/>
        <end position="832"/>
    </location>
</feature>
<dbReference type="InterPro" id="IPR001214">
    <property type="entry name" value="SET_dom"/>
</dbReference>
<organism evidence="12 13">
    <name type="scientific">Rhypophila decipiens</name>
    <dbReference type="NCBI Taxonomy" id="261697"/>
    <lineage>
        <taxon>Eukaryota</taxon>
        <taxon>Fungi</taxon>
        <taxon>Dikarya</taxon>
        <taxon>Ascomycota</taxon>
        <taxon>Pezizomycotina</taxon>
        <taxon>Sordariomycetes</taxon>
        <taxon>Sordariomycetidae</taxon>
        <taxon>Sordariales</taxon>
        <taxon>Naviculisporaceae</taxon>
        <taxon>Rhypophila</taxon>
    </lineage>
</organism>
<feature type="region of interest" description="Disordered" evidence="8">
    <location>
        <begin position="634"/>
        <end position="661"/>
    </location>
</feature>
<evidence type="ECO:0000256" key="4">
    <source>
        <dbReference type="ARBA" id="ARBA00022603"/>
    </source>
</evidence>
<feature type="domain" description="AWS" evidence="11">
    <location>
        <begin position="436"/>
        <end position="483"/>
    </location>
</feature>
<keyword evidence="5" id="KW-0808">Transferase</keyword>
<feature type="region of interest" description="Disordered" evidence="8">
    <location>
        <begin position="181"/>
        <end position="226"/>
    </location>
</feature>
<keyword evidence="13" id="KW-1185">Reference proteome</keyword>
<feature type="region of interest" description="Disordered" evidence="8">
    <location>
        <begin position="77"/>
        <end position="168"/>
    </location>
</feature>
<feature type="compositionally biased region" description="Basic and acidic residues" evidence="8">
    <location>
        <begin position="636"/>
        <end position="654"/>
    </location>
</feature>
<dbReference type="InterPro" id="IPR046341">
    <property type="entry name" value="SET_dom_sf"/>
</dbReference>
<evidence type="ECO:0000256" key="7">
    <source>
        <dbReference type="ARBA" id="ARBA00023242"/>
    </source>
</evidence>
<dbReference type="SMART" id="SM00570">
    <property type="entry name" value="AWS"/>
    <property type="match status" value="1"/>
</dbReference>
<dbReference type="AlphaFoldDB" id="A0AAN7B7Q0"/>
<dbReference type="GO" id="GO:0005694">
    <property type="term" value="C:chromosome"/>
    <property type="evidence" value="ECO:0007669"/>
    <property type="project" value="UniProtKB-SubCell"/>
</dbReference>
<feature type="region of interest" description="Disordered" evidence="8">
    <location>
        <begin position="1"/>
        <end position="55"/>
    </location>
</feature>
<dbReference type="GO" id="GO:0005634">
    <property type="term" value="C:nucleus"/>
    <property type="evidence" value="ECO:0007669"/>
    <property type="project" value="UniProtKB-SubCell"/>
</dbReference>
<dbReference type="PROSITE" id="PS50280">
    <property type="entry name" value="SET"/>
    <property type="match status" value="1"/>
</dbReference>
<reference evidence="12" key="2">
    <citation type="submission" date="2023-05" db="EMBL/GenBank/DDBJ databases">
        <authorList>
            <consortium name="Lawrence Berkeley National Laboratory"/>
            <person name="Steindorff A."/>
            <person name="Hensen N."/>
            <person name="Bonometti L."/>
            <person name="Westerberg I."/>
            <person name="Brannstrom I.O."/>
            <person name="Guillou S."/>
            <person name="Cros-Aarteil S."/>
            <person name="Calhoun S."/>
            <person name="Haridas S."/>
            <person name="Kuo A."/>
            <person name="Mondo S."/>
            <person name="Pangilinan J."/>
            <person name="Riley R."/>
            <person name="Labutti K."/>
            <person name="Andreopoulos B."/>
            <person name="Lipzen A."/>
            <person name="Chen C."/>
            <person name="Yanf M."/>
            <person name="Daum C."/>
            <person name="Ng V."/>
            <person name="Clum A."/>
            <person name="Ohm R."/>
            <person name="Martin F."/>
            <person name="Silar P."/>
            <person name="Natvig D."/>
            <person name="Lalanne C."/>
            <person name="Gautier V."/>
            <person name="Ament-Velasquez S.L."/>
            <person name="Kruys A."/>
            <person name="Hutchinson M.I."/>
            <person name="Powell A.J."/>
            <person name="Barry K."/>
            <person name="Miller A.N."/>
            <person name="Grigoriev I.V."/>
            <person name="Debuchy R."/>
            <person name="Gladieux P."/>
            <person name="Thoren M.H."/>
            <person name="Johannesson H."/>
        </authorList>
    </citation>
    <scope>NUCLEOTIDE SEQUENCE</scope>
    <source>
        <strain evidence="12">PSN293</strain>
    </source>
</reference>
<dbReference type="SMART" id="SM00317">
    <property type="entry name" value="SET"/>
    <property type="match status" value="1"/>
</dbReference>
<dbReference type="GO" id="GO:0042054">
    <property type="term" value="F:histone methyltransferase activity"/>
    <property type="evidence" value="ECO:0007669"/>
    <property type="project" value="InterPro"/>
</dbReference>
<dbReference type="FunFam" id="2.170.270.10:FF:000037">
    <property type="entry name" value="Histone-lysine N-methyltransferase"/>
    <property type="match status" value="1"/>
</dbReference>
<name>A0AAN7B7Q0_9PEZI</name>
<proteinExistence type="predicted"/>
<evidence type="ECO:0000259" key="10">
    <source>
        <dbReference type="PROSITE" id="PS50868"/>
    </source>
</evidence>
<feature type="domain" description="SET" evidence="9">
    <location>
        <begin position="494"/>
        <end position="610"/>
    </location>
</feature>
<evidence type="ECO:0000259" key="9">
    <source>
        <dbReference type="PROSITE" id="PS50280"/>
    </source>
</evidence>
<sequence length="858" mass="93103">METVSELGALSAESTFSDTPTDSCSNAASMSLTPPTTVSPDSMSLASDPDIPKLDTVTAPLLDSAILTLHLEQQAVQDQSSESRQETPTASAIVVADSPQPADTTSTTRPRRARNSLPVYNLSQLSQLSSNRRSKHDAASEKRRRTISEDTLVNGEQKDTNASTDTLQKTSKAVQNGIDALNMDWSISGPDTPKGARKNTKSKASQPPAPAPLERRATRRSGLPAETITTTIAALTKKTKKTLGKVQSNISLELRRLQDTNEFAHIDTAPIRYTVWSNGKYVDPTEEKEASSSRKRTKESETELVDTDKNQPEPEKQEPSGPAVKKRRVKKWLDKGLYAGQEAPTDISKGFSAHEKKMLAAHPELKPSDKINKVLPAPIFNGLRLIAAGRDFKLPYDVCNPLPPGQPKPTTYRTITKNRFVGDAAAYWKKQPVFEDSLSKCVCKPEDGCGEDCQNRIMLYECDDTNCNVGKGLCQNRAFQDLRERKERGNPYRVGVEVFKTADRGYGVRSNRFFAPGQIIMEYTGEIITVDECERRMNEEYKDNECYYLMSFDQNMIIDATTGSIARFVNHSCSPNCRMIKWIVSGQPRMALFAGDRPIMTGEELTYDYKFDPFSAKNVQKCLCGSPNCIGVLGPKPKEPKPAKEAKESKDAKKSVKGSVKAGKRKLKELLAGEQDEEEASTAAKKRKIKTATGVKGAKASLSATSIKAAKGAAKGAVTAIKRSVSSISVTAKTALGRTGGKVQRHSTTNGVVKKYGKKIGSSATVKTSSRSSSLTIVAVGAKNTPKKVGGTSKNATPKSAASTASARNRTPTWKARASASTPTSAAKSAKSVKSDAAKSRSALDLSRSTNRIRLVTE</sequence>
<dbReference type="InterPro" id="IPR050777">
    <property type="entry name" value="SET2_Histone-Lys_MeTrsfase"/>
</dbReference>
<dbReference type="InterPro" id="IPR003616">
    <property type="entry name" value="Post-SET_dom"/>
</dbReference>
<evidence type="ECO:0000256" key="2">
    <source>
        <dbReference type="ARBA" id="ARBA00004286"/>
    </source>
</evidence>
<feature type="compositionally biased region" description="Low complexity" evidence="8">
    <location>
        <begin position="792"/>
        <end position="807"/>
    </location>
</feature>
<dbReference type="SUPFAM" id="SSF82199">
    <property type="entry name" value="SET domain"/>
    <property type="match status" value="1"/>
</dbReference>
<feature type="compositionally biased region" description="Basic and acidic residues" evidence="8">
    <location>
        <begin position="283"/>
        <end position="318"/>
    </location>
</feature>
<dbReference type="Proteomes" id="UP001301769">
    <property type="component" value="Unassembled WGS sequence"/>
</dbReference>
<dbReference type="SMART" id="SM00508">
    <property type="entry name" value="PostSET"/>
    <property type="match status" value="1"/>
</dbReference>
<feature type="compositionally biased region" description="Low complexity" evidence="8">
    <location>
        <begin position="121"/>
        <end position="131"/>
    </location>
</feature>
<feature type="domain" description="Post-SET" evidence="10">
    <location>
        <begin position="618"/>
        <end position="634"/>
    </location>
</feature>
<feature type="region of interest" description="Disordered" evidence="8">
    <location>
        <begin position="283"/>
        <end position="326"/>
    </location>
</feature>
<dbReference type="EMBL" id="MU858075">
    <property type="protein sequence ID" value="KAK4215841.1"/>
    <property type="molecule type" value="Genomic_DNA"/>
</dbReference>
<dbReference type="GO" id="GO:0032259">
    <property type="term" value="P:methylation"/>
    <property type="evidence" value="ECO:0007669"/>
    <property type="project" value="UniProtKB-KW"/>
</dbReference>
<comment type="subcellular location">
    <subcellularLocation>
        <location evidence="2">Chromosome</location>
    </subcellularLocation>
    <subcellularLocation>
        <location evidence="1">Nucleus</location>
    </subcellularLocation>
</comment>
<gene>
    <name evidence="12" type="ORF">QBC37DRAFT_115081</name>
</gene>
<keyword evidence="7" id="KW-0539">Nucleus</keyword>
<evidence type="ECO:0000256" key="1">
    <source>
        <dbReference type="ARBA" id="ARBA00004123"/>
    </source>
</evidence>
<evidence type="ECO:0000256" key="5">
    <source>
        <dbReference type="ARBA" id="ARBA00022679"/>
    </source>
</evidence>
<evidence type="ECO:0000256" key="8">
    <source>
        <dbReference type="SAM" id="MobiDB-lite"/>
    </source>
</evidence>
<keyword evidence="6" id="KW-0949">S-adenosyl-L-methionine</keyword>
<dbReference type="Gene3D" id="2.170.270.10">
    <property type="entry name" value="SET domain"/>
    <property type="match status" value="1"/>
</dbReference>
<evidence type="ECO:0000313" key="12">
    <source>
        <dbReference type="EMBL" id="KAK4215841.1"/>
    </source>
</evidence>
<feature type="compositionally biased region" description="Polar residues" evidence="8">
    <location>
        <begin position="12"/>
        <end position="45"/>
    </location>
</feature>